<dbReference type="AlphaFoldDB" id="A0A9N9K3A7"/>
<gene>
    <name evidence="2" type="ORF">CPELLU_LOCUS18364</name>
</gene>
<dbReference type="Proteomes" id="UP000789759">
    <property type="component" value="Unassembled WGS sequence"/>
</dbReference>
<evidence type="ECO:0000313" key="3">
    <source>
        <dbReference type="Proteomes" id="UP000789759"/>
    </source>
</evidence>
<keyword evidence="3" id="KW-1185">Reference proteome</keyword>
<name>A0A9N9K3A7_9GLOM</name>
<evidence type="ECO:0000256" key="1">
    <source>
        <dbReference type="SAM" id="MobiDB-lite"/>
    </source>
</evidence>
<protein>
    <submittedName>
        <fullName evidence="2">6276_t:CDS:1</fullName>
    </submittedName>
</protein>
<comment type="caution">
    <text evidence="2">The sequence shown here is derived from an EMBL/GenBank/DDBJ whole genome shotgun (WGS) entry which is preliminary data.</text>
</comment>
<feature type="non-terminal residue" evidence="2">
    <location>
        <position position="95"/>
    </location>
</feature>
<feature type="region of interest" description="Disordered" evidence="1">
    <location>
        <begin position="74"/>
        <end position="95"/>
    </location>
</feature>
<reference evidence="2" key="1">
    <citation type="submission" date="2021-06" db="EMBL/GenBank/DDBJ databases">
        <authorList>
            <person name="Kallberg Y."/>
            <person name="Tangrot J."/>
            <person name="Rosling A."/>
        </authorList>
    </citation>
    <scope>NUCLEOTIDE SEQUENCE</scope>
    <source>
        <strain evidence="2">FL966</strain>
    </source>
</reference>
<evidence type="ECO:0000313" key="2">
    <source>
        <dbReference type="EMBL" id="CAG8808206.1"/>
    </source>
</evidence>
<sequence length="95" mass="11094">MSSSKEDSSISISTIDKDKKNISNHPYSPDWKYFTRDEKNCDELAKLENHLANHCTKADSTIIRKFLTRILSNNLEKDESNKKRKSNSQEKLNQY</sequence>
<organism evidence="2 3">
    <name type="scientific">Cetraspora pellucida</name>
    <dbReference type="NCBI Taxonomy" id="1433469"/>
    <lineage>
        <taxon>Eukaryota</taxon>
        <taxon>Fungi</taxon>
        <taxon>Fungi incertae sedis</taxon>
        <taxon>Mucoromycota</taxon>
        <taxon>Glomeromycotina</taxon>
        <taxon>Glomeromycetes</taxon>
        <taxon>Diversisporales</taxon>
        <taxon>Gigasporaceae</taxon>
        <taxon>Cetraspora</taxon>
    </lineage>
</organism>
<dbReference type="EMBL" id="CAJVQA010036233">
    <property type="protein sequence ID" value="CAG8808206.1"/>
    <property type="molecule type" value="Genomic_DNA"/>
</dbReference>
<accession>A0A9N9K3A7</accession>
<feature type="region of interest" description="Disordered" evidence="1">
    <location>
        <begin position="1"/>
        <end position="29"/>
    </location>
</feature>
<proteinExistence type="predicted"/>